<evidence type="ECO:0008006" key="3">
    <source>
        <dbReference type="Google" id="ProtNLM"/>
    </source>
</evidence>
<reference evidence="1 2" key="1">
    <citation type="submission" date="2019-03" db="EMBL/GenBank/DDBJ databases">
        <authorList>
            <person name="Molinero N."/>
            <person name="Sanchez B."/>
            <person name="Walker A."/>
            <person name="Duncan S."/>
            <person name="Delgado S."/>
            <person name="Margolles A."/>
        </authorList>
    </citation>
    <scope>NUCLEOTIDE SEQUENCE [LARGE SCALE GENOMIC DNA]</scope>
    <source>
        <strain evidence="1 2">IPLA60002</strain>
    </source>
</reference>
<protein>
    <recommendedName>
        <fullName evidence="3">C3H1-type domain-containing protein</fullName>
    </recommendedName>
</protein>
<dbReference type="EMBL" id="SNUZ01000013">
    <property type="protein sequence ID" value="MCL3788308.1"/>
    <property type="molecule type" value="Genomic_DNA"/>
</dbReference>
<organism evidence="1 2">
    <name type="scientific">Ruminococcus bromii</name>
    <dbReference type="NCBI Taxonomy" id="40518"/>
    <lineage>
        <taxon>Bacteria</taxon>
        <taxon>Bacillati</taxon>
        <taxon>Bacillota</taxon>
        <taxon>Clostridia</taxon>
        <taxon>Eubacteriales</taxon>
        <taxon>Oscillospiraceae</taxon>
        <taxon>Ruminococcus</taxon>
    </lineage>
</organism>
<gene>
    <name evidence="1" type="ORF">E2N93_09905</name>
</gene>
<evidence type="ECO:0000313" key="2">
    <source>
        <dbReference type="Proteomes" id="UP001056693"/>
    </source>
</evidence>
<sequence length="61" mass="6851">MTNTMTAPKSVEYKCPYEGARCKLKKHCHVLETPDKLPCKITALVKCPIHNNQKIPVEIGT</sequence>
<dbReference type="Proteomes" id="UP001056693">
    <property type="component" value="Unassembled WGS sequence"/>
</dbReference>
<comment type="caution">
    <text evidence="1">The sequence shown here is derived from an EMBL/GenBank/DDBJ whole genome shotgun (WGS) entry which is preliminary data.</text>
</comment>
<keyword evidence="2" id="KW-1185">Reference proteome</keyword>
<name>A0ABT0NJ75_9FIRM</name>
<accession>A0ABT0NJ75</accession>
<dbReference type="RefSeq" id="WP_249377190.1">
    <property type="nucleotide sequence ID" value="NZ_SNUZ01000013.1"/>
</dbReference>
<evidence type="ECO:0000313" key="1">
    <source>
        <dbReference type="EMBL" id="MCL3788308.1"/>
    </source>
</evidence>
<proteinExistence type="predicted"/>